<organism evidence="1">
    <name type="scientific">Rhizophora mucronata</name>
    <name type="common">Asiatic mangrove</name>
    <dbReference type="NCBI Taxonomy" id="61149"/>
    <lineage>
        <taxon>Eukaryota</taxon>
        <taxon>Viridiplantae</taxon>
        <taxon>Streptophyta</taxon>
        <taxon>Embryophyta</taxon>
        <taxon>Tracheophyta</taxon>
        <taxon>Spermatophyta</taxon>
        <taxon>Magnoliopsida</taxon>
        <taxon>eudicotyledons</taxon>
        <taxon>Gunneridae</taxon>
        <taxon>Pentapetalae</taxon>
        <taxon>rosids</taxon>
        <taxon>fabids</taxon>
        <taxon>Malpighiales</taxon>
        <taxon>Rhizophoraceae</taxon>
        <taxon>Rhizophora</taxon>
    </lineage>
</organism>
<evidence type="ECO:0000313" key="1">
    <source>
        <dbReference type="EMBL" id="MBX26954.1"/>
    </source>
</evidence>
<sequence>MEAINVDVIDISALLKVLLLSIRLMQKEVEFPVGHLQLGKKTLK</sequence>
<dbReference type="EMBL" id="GGEC01046470">
    <property type="protein sequence ID" value="MBX26954.1"/>
    <property type="molecule type" value="Transcribed_RNA"/>
</dbReference>
<accession>A0A2P2M9P9</accession>
<name>A0A2P2M9P9_RHIMU</name>
<reference evidence="1" key="1">
    <citation type="submission" date="2018-02" db="EMBL/GenBank/DDBJ databases">
        <title>Rhizophora mucronata_Transcriptome.</title>
        <authorList>
            <person name="Meera S.P."/>
            <person name="Sreeshan A."/>
            <person name="Augustine A."/>
        </authorList>
    </citation>
    <scope>NUCLEOTIDE SEQUENCE</scope>
    <source>
        <tissue evidence="1">Leaf</tissue>
    </source>
</reference>
<proteinExistence type="predicted"/>
<protein>
    <submittedName>
        <fullName evidence="1">Uncharacterized protein</fullName>
    </submittedName>
</protein>
<dbReference type="AlphaFoldDB" id="A0A2P2M9P9"/>